<reference evidence="2" key="1">
    <citation type="journal article" date="2023" name="Hortic. Res.">
        <title>A chromosome-level phased genome enabling allele-level studies in sweet orange: a case study on citrus Huanglongbing tolerance.</title>
        <authorList>
            <person name="Wu B."/>
            <person name="Yu Q."/>
            <person name="Deng Z."/>
            <person name="Duan Y."/>
            <person name="Luo F."/>
            <person name="Gmitter F. Jr."/>
        </authorList>
    </citation>
    <scope>NUCLEOTIDE SEQUENCE [LARGE SCALE GENOMIC DNA]</scope>
    <source>
        <strain evidence="2">cv. Valencia</strain>
    </source>
</reference>
<keyword evidence="2" id="KW-1185">Reference proteome</keyword>
<accession>A0ACB8JQH4</accession>
<evidence type="ECO:0000313" key="2">
    <source>
        <dbReference type="Proteomes" id="UP000829398"/>
    </source>
</evidence>
<proteinExistence type="predicted"/>
<organism evidence="1 2">
    <name type="scientific">Citrus sinensis</name>
    <name type="common">Sweet orange</name>
    <name type="synonym">Citrus aurantium var. sinensis</name>
    <dbReference type="NCBI Taxonomy" id="2711"/>
    <lineage>
        <taxon>Eukaryota</taxon>
        <taxon>Viridiplantae</taxon>
        <taxon>Streptophyta</taxon>
        <taxon>Embryophyta</taxon>
        <taxon>Tracheophyta</taxon>
        <taxon>Spermatophyta</taxon>
        <taxon>Magnoliopsida</taxon>
        <taxon>eudicotyledons</taxon>
        <taxon>Gunneridae</taxon>
        <taxon>Pentapetalae</taxon>
        <taxon>rosids</taxon>
        <taxon>malvids</taxon>
        <taxon>Sapindales</taxon>
        <taxon>Rutaceae</taxon>
        <taxon>Aurantioideae</taxon>
        <taxon>Citrus</taxon>
    </lineage>
</organism>
<name>A0ACB8JQH4_CITSI</name>
<dbReference type="EMBL" id="CM039175">
    <property type="protein sequence ID" value="KAH9734971.1"/>
    <property type="molecule type" value="Genomic_DNA"/>
</dbReference>
<dbReference type="Proteomes" id="UP000829398">
    <property type="component" value="Chromosome 6"/>
</dbReference>
<evidence type="ECO:0000313" key="1">
    <source>
        <dbReference type="EMBL" id="KAH9734971.1"/>
    </source>
</evidence>
<protein>
    <submittedName>
        <fullName evidence="1">DYW deaminase domain-containing protein</fullName>
    </submittedName>
</protein>
<comment type="caution">
    <text evidence="1">The sequence shown here is derived from an EMBL/GenBank/DDBJ whole genome shotgun (WGS) entry which is preliminary data.</text>
</comment>
<gene>
    <name evidence="1" type="ORF">KPL71_017579</name>
</gene>
<sequence length="1188" mass="133778">MEEGIKVRDHVLKMMDYLNEVEIHGVQINDKTKINMVIESLPDTFKEFKVSYILNNKDMTLIELMHELHAIEEFYHSRKLLEKGFSSRLKSKDKNEQERVGIDKLSTKRSGKPKVLDYEIWQMDVKIAFLNGYLEEYIYMQQLDGFVQKAKNTWYITDSTTEAEYVATSEAAKKAIWLRKFLQNLEVLPVVTTPLKLFCDYGGAVAQSKEPKNHKKQNILRGIRDLTSVVVTDRDLTGVVVTDRDLTGVVVTDRICEDQASSGDLCLTSTQIRLLFIYNNFNLVHDSLCLLDTLKTPAPPVAWKSIIRCCTQNGLLVESLTCFVRMIGSGVYPDHNVFPSVLKSCTLLVDFRFGESVHACIIRLGVDLDLYTNNALMNMYAQSQNMDMHIYDRFQGFGFNGGREASVHEVLDKIPERNGNVELSSGLAGCSEFIDKANSFTDKFEKRVVSAGHDADLDAVSDPLLSSSRGRQVDIHSDGRVNELKPLRSDSVRKVFEMMPVSDLVSWNTVIVGLARNGLYEEALNIVRQMGNVNLKPDSFTLSSVLPIFADYVDVIKGKEIHGYAIRHGLDANVCIGSSLINMYAKCARVEDSHRLFCLLPVKDAISWNSIIAGCVQNGLFDEGLKFFRQMLIAKIKPRHVSFSSIMPACAHLTTLHLGKQLHGCIIRNGFDDNMFIASSLLDMYAKCGNIRLARCIFDKMDLHDIVSWTALIMGNALHGNAHDAISLFEQMEKDGVKPNSVAFVAVLTACSHAGLIDKAWSYFNSMTKDYGIAPSFEHYAAVADLLGRAGKLQEAYEFISNMHAGPTENVWLTLLSACRVHKNVELAGKVAEKIFMIDPNNMGAYVILSNTYAAARRWKDAASLRVFMRNKGMKKTPACSWIEVKNKVYAFVAGDKSHPFYHRINEALKELLERMEQEGYVPDTKEVLHDVEEEQKKNLLYYHSERLAIVFGIICTPDGTTIRMLSSKDINFVGYTYKKFEIVNEHHLPGIEDESATVNQPVRGWSFLNLLPPLIEVPEEEVPSQDSSPNDLEGSGPLGYIPKAPFPQRNGNMQLSFGNMTVELNIFNVPKQAQDDDEVVEVYMIEASIDDSFISNHCDNPLTWHTTDSDLSFDVGSGIEEVNTLLDSTLIIDLIKCKEKIEPLPPEEKIEPFKLELLPKEVQHKSHSDMKKVAKTVDIEDFMNGFD</sequence>